<name>A0A1I0L4W2_9ACTN</name>
<evidence type="ECO:0000259" key="1">
    <source>
        <dbReference type="Pfam" id="PF02627"/>
    </source>
</evidence>
<keyword evidence="3" id="KW-1185">Reference proteome</keyword>
<dbReference type="GO" id="GO:0051920">
    <property type="term" value="F:peroxiredoxin activity"/>
    <property type="evidence" value="ECO:0007669"/>
    <property type="project" value="InterPro"/>
</dbReference>
<protein>
    <submittedName>
        <fullName evidence="2">Uncharacterized peroxidase-related enzyme</fullName>
    </submittedName>
</protein>
<dbReference type="PANTHER" id="PTHR35446">
    <property type="entry name" value="SI:CH211-175M2.5"/>
    <property type="match status" value="1"/>
</dbReference>
<dbReference type="InterPro" id="IPR010195">
    <property type="entry name" value="Uncharacterised_peroxidase-rel"/>
</dbReference>
<dbReference type="AlphaFoldDB" id="A0A1I0L4W2"/>
<dbReference type="InterPro" id="IPR003779">
    <property type="entry name" value="CMD-like"/>
</dbReference>
<reference evidence="2 3" key="1">
    <citation type="submission" date="2016-10" db="EMBL/GenBank/DDBJ databases">
        <authorList>
            <person name="de Groot N.N."/>
        </authorList>
    </citation>
    <scope>NUCLEOTIDE SEQUENCE [LARGE SCALE GENOMIC DNA]</scope>
    <source>
        <strain evidence="2 3">CGMCC 4.5598</strain>
    </source>
</reference>
<dbReference type="OrthoDB" id="5521565at2"/>
<organism evidence="2 3">
    <name type="scientific">Nonomuraea wenchangensis</name>
    <dbReference type="NCBI Taxonomy" id="568860"/>
    <lineage>
        <taxon>Bacteria</taxon>
        <taxon>Bacillati</taxon>
        <taxon>Actinomycetota</taxon>
        <taxon>Actinomycetes</taxon>
        <taxon>Streptosporangiales</taxon>
        <taxon>Streptosporangiaceae</taxon>
        <taxon>Nonomuraea</taxon>
    </lineage>
</organism>
<feature type="domain" description="Carboxymuconolactone decarboxylase-like" evidence="1">
    <location>
        <begin position="22"/>
        <end position="70"/>
    </location>
</feature>
<dbReference type="NCBIfam" id="TIGR01926">
    <property type="entry name" value="peroxid_rel"/>
    <property type="match status" value="1"/>
</dbReference>
<dbReference type="Pfam" id="PF02627">
    <property type="entry name" value="CMD"/>
    <property type="match status" value="2"/>
</dbReference>
<evidence type="ECO:0000313" key="2">
    <source>
        <dbReference type="EMBL" id="SEU34341.1"/>
    </source>
</evidence>
<gene>
    <name evidence="2" type="ORF">SAMN05421811_11237</name>
</gene>
<feature type="domain" description="Carboxymuconolactone decarboxylase-like" evidence="1">
    <location>
        <begin position="93"/>
        <end position="153"/>
    </location>
</feature>
<keyword evidence="2" id="KW-0560">Oxidoreductase</keyword>
<dbReference type="SUPFAM" id="SSF69118">
    <property type="entry name" value="AhpD-like"/>
    <property type="match status" value="1"/>
</dbReference>
<dbReference type="Gene3D" id="1.20.1290.10">
    <property type="entry name" value="AhpD-like"/>
    <property type="match status" value="1"/>
</dbReference>
<dbReference type="STRING" id="568860.SAMN05421811_11237"/>
<dbReference type="PANTHER" id="PTHR35446:SF2">
    <property type="entry name" value="CARBOXYMUCONOLACTONE DECARBOXYLASE-LIKE DOMAIN-CONTAINING PROTEIN"/>
    <property type="match status" value="1"/>
</dbReference>
<evidence type="ECO:0000313" key="3">
    <source>
        <dbReference type="Proteomes" id="UP000199361"/>
    </source>
</evidence>
<dbReference type="Proteomes" id="UP000199361">
    <property type="component" value="Unassembled WGS sequence"/>
</dbReference>
<proteinExistence type="predicted"/>
<dbReference type="RefSeq" id="WP_091088988.1">
    <property type="nucleotide sequence ID" value="NZ_FOHX01000012.1"/>
</dbReference>
<sequence length="183" mass="19384">MPHIAMPPELAPGTPGLFQYRPETGRHLGELAETLLRNPHSMSRGDRELIAAYVSAQNDCRFCSSAHAEISAAQISGGRALVDKVLDDLDSAPIPPKLKTLIVIAGAVTKGGHEVTDAMVDAARQAGATDTEIHDTVLIAAAFAMFNRYCDGLAAIVPDDPAAYVGMAQMIINDGYRMCATGH</sequence>
<keyword evidence="2" id="KW-0575">Peroxidase</keyword>
<accession>A0A1I0L4W2</accession>
<dbReference type="InterPro" id="IPR029032">
    <property type="entry name" value="AhpD-like"/>
</dbReference>
<dbReference type="EMBL" id="FOHX01000012">
    <property type="protein sequence ID" value="SEU34341.1"/>
    <property type="molecule type" value="Genomic_DNA"/>
</dbReference>